<protein>
    <submittedName>
        <fullName evidence="2">Uncharacterized protein</fullName>
    </submittedName>
</protein>
<feature type="compositionally biased region" description="Basic residues" evidence="1">
    <location>
        <begin position="44"/>
        <end position="54"/>
    </location>
</feature>
<gene>
    <name evidence="2" type="ORF">NDU88_003764</name>
</gene>
<keyword evidence="3" id="KW-1185">Reference proteome</keyword>
<evidence type="ECO:0000313" key="2">
    <source>
        <dbReference type="EMBL" id="KAJ1098657.1"/>
    </source>
</evidence>
<dbReference type="Proteomes" id="UP001066276">
    <property type="component" value="Chromosome 10"/>
</dbReference>
<dbReference type="EMBL" id="JANPWB010000014">
    <property type="protein sequence ID" value="KAJ1098657.1"/>
    <property type="molecule type" value="Genomic_DNA"/>
</dbReference>
<sequence length="69" mass="7901">MAKKRNKTWPQNNTRLGSSLSAVILNSPSWAEPEYKCGKETMKNNKKHGRRHPRLERSNAPLRFLDPGA</sequence>
<comment type="caution">
    <text evidence="2">The sequence shown here is derived from an EMBL/GenBank/DDBJ whole genome shotgun (WGS) entry which is preliminary data.</text>
</comment>
<proteinExistence type="predicted"/>
<evidence type="ECO:0000313" key="3">
    <source>
        <dbReference type="Proteomes" id="UP001066276"/>
    </source>
</evidence>
<name>A0AAV7M828_PLEWA</name>
<dbReference type="AlphaFoldDB" id="A0AAV7M828"/>
<evidence type="ECO:0000256" key="1">
    <source>
        <dbReference type="SAM" id="MobiDB-lite"/>
    </source>
</evidence>
<organism evidence="2 3">
    <name type="scientific">Pleurodeles waltl</name>
    <name type="common">Iberian ribbed newt</name>
    <dbReference type="NCBI Taxonomy" id="8319"/>
    <lineage>
        <taxon>Eukaryota</taxon>
        <taxon>Metazoa</taxon>
        <taxon>Chordata</taxon>
        <taxon>Craniata</taxon>
        <taxon>Vertebrata</taxon>
        <taxon>Euteleostomi</taxon>
        <taxon>Amphibia</taxon>
        <taxon>Batrachia</taxon>
        <taxon>Caudata</taxon>
        <taxon>Salamandroidea</taxon>
        <taxon>Salamandridae</taxon>
        <taxon>Pleurodelinae</taxon>
        <taxon>Pleurodeles</taxon>
    </lineage>
</organism>
<feature type="region of interest" description="Disordered" evidence="1">
    <location>
        <begin position="38"/>
        <end position="69"/>
    </location>
</feature>
<reference evidence="2" key="1">
    <citation type="journal article" date="2022" name="bioRxiv">
        <title>Sequencing and chromosome-scale assembly of the giantPleurodeles waltlgenome.</title>
        <authorList>
            <person name="Brown T."/>
            <person name="Elewa A."/>
            <person name="Iarovenko S."/>
            <person name="Subramanian E."/>
            <person name="Araus A.J."/>
            <person name="Petzold A."/>
            <person name="Susuki M."/>
            <person name="Suzuki K.-i.T."/>
            <person name="Hayashi T."/>
            <person name="Toyoda A."/>
            <person name="Oliveira C."/>
            <person name="Osipova E."/>
            <person name="Leigh N.D."/>
            <person name="Simon A."/>
            <person name="Yun M.H."/>
        </authorList>
    </citation>
    <scope>NUCLEOTIDE SEQUENCE</scope>
    <source>
        <strain evidence="2">20211129_DDA</strain>
        <tissue evidence="2">Liver</tissue>
    </source>
</reference>
<accession>A0AAV7M828</accession>